<dbReference type="InterPro" id="IPR013108">
    <property type="entry name" value="Amidohydro_3"/>
</dbReference>
<evidence type="ECO:0000259" key="3">
    <source>
        <dbReference type="Pfam" id="PF07969"/>
    </source>
</evidence>
<dbReference type="CDD" id="cd01293">
    <property type="entry name" value="Bact_CD"/>
    <property type="match status" value="1"/>
</dbReference>
<evidence type="ECO:0000313" key="4">
    <source>
        <dbReference type="EMBL" id="SMB92042.1"/>
    </source>
</evidence>
<keyword evidence="1" id="KW-0479">Metal-binding</keyword>
<keyword evidence="2" id="KW-0378">Hydrolase</keyword>
<dbReference type="RefSeq" id="WP_084663844.1">
    <property type="nucleotide sequence ID" value="NZ_LT838272.1"/>
</dbReference>
<dbReference type="InterPro" id="IPR052349">
    <property type="entry name" value="Metallo-hydrolase_Enzymes"/>
</dbReference>
<dbReference type="Proteomes" id="UP000192569">
    <property type="component" value="Chromosome I"/>
</dbReference>
<evidence type="ECO:0000313" key="5">
    <source>
        <dbReference type="Proteomes" id="UP000192569"/>
    </source>
</evidence>
<evidence type="ECO:0000256" key="2">
    <source>
        <dbReference type="ARBA" id="ARBA00022801"/>
    </source>
</evidence>
<dbReference type="GO" id="GO:0016814">
    <property type="term" value="F:hydrolase activity, acting on carbon-nitrogen (but not peptide) bonds, in cyclic amidines"/>
    <property type="evidence" value="ECO:0007669"/>
    <property type="project" value="UniProtKB-ARBA"/>
</dbReference>
<reference evidence="4 5" key="1">
    <citation type="submission" date="2017-04" db="EMBL/GenBank/DDBJ databases">
        <authorList>
            <person name="Afonso C.L."/>
            <person name="Miller P.J."/>
            <person name="Scott M.A."/>
            <person name="Spackman E."/>
            <person name="Goraichik I."/>
            <person name="Dimitrov K.M."/>
            <person name="Suarez D.L."/>
            <person name="Swayne D.E."/>
        </authorList>
    </citation>
    <scope>NUCLEOTIDE SEQUENCE [LARGE SCALE GENOMIC DNA]</scope>
    <source>
        <strain evidence="4 5">ToBE</strain>
    </source>
</reference>
<keyword evidence="5" id="KW-1185">Reference proteome</keyword>
<gene>
    <name evidence="4" type="ORF">SAMN00808754_0565</name>
</gene>
<dbReference type="SUPFAM" id="SSF51338">
    <property type="entry name" value="Composite domain of metallo-dependent hydrolases"/>
    <property type="match status" value="2"/>
</dbReference>
<organism evidence="4 5">
    <name type="scientific">Thermanaeromonas toyohensis ToBE</name>
    <dbReference type="NCBI Taxonomy" id="698762"/>
    <lineage>
        <taxon>Bacteria</taxon>
        <taxon>Bacillati</taxon>
        <taxon>Bacillota</taxon>
        <taxon>Clostridia</taxon>
        <taxon>Neomoorellales</taxon>
        <taxon>Neomoorellaceae</taxon>
        <taxon>Thermanaeromonas</taxon>
    </lineage>
</organism>
<evidence type="ECO:0000256" key="1">
    <source>
        <dbReference type="ARBA" id="ARBA00022723"/>
    </source>
</evidence>
<dbReference type="GO" id="GO:0046872">
    <property type="term" value="F:metal ion binding"/>
    <property type="evidence" value="ECO:0007669"/>
    <property type="project" value="UniProtKB-KW"/>
</dbReference>
<feature type="domain" description="Amidohydrolase 3" evidence="3">
    <location>
        <begin position="87"/>
        <end position="396"/>
    </location>
</feature>
<dbReference type="Gene3D" id="3.20.20.140">
    <property type="entry name" value="Metal-dependent hydrolases"/>
    <property type="match status" value="1"/>
</dbReference>
<dbReference type="PANTHER" id="PTHR32027:SF9">
    <property type="entry name" value="BLL3847 PROTEIN"/>
    <property type="match status" value="1"/>
</dbReference>
<name>A0A1W1VFB1_9FIRM</name>
<proteinExistence type="predicted"/>
<dbReference type="SUPFAM" id="SSF51556">
    <property type="entry name" value="Metallo-dependent hydrolases"/>
    <property type="match status" value="1"/>
</dbReference>
<dbReference type="Gene3D" id="2.30.40.10">
    <property type="entry name" value="Urease, subunit C, domain 1"/>
    <property type="match status" value="1"/>
</dbReference>
<dbReference type="Pfam" id="PF07969">
    <property type="entry name" value="Amidohydro_3"/>
    <property type="match status" value="1"/>
</dbReference>
<dbReference type="InterPro" id="IPR032466">
    <property type="entry name" value="Metal_Hydrolase"/>
</dbReference>
<dbReference type="FunFam" id="3.20.20.140:FF:000019">
    <property type="entry name" value="Cytosine deaminase"/>
    <property type="match status" value="1"/>
</dbReference>
<dbReference type="PANTHER" id="PTHR32027">
    <property type="entry name" value="CYTOSINE DEAMINASE"/>
    <property type="match status" value="1"/>
</dbReference>
<dbReference type="AlphaFoldDB" id="A0A1W1VFB1"/>
<dbReference type="STRING" id="698762.SAMN00808754_0565"/>
<dbReference type="InterPro" id="IPR011059">
    <property type="entry name" value="Metal-dep_hydrolase_composite"/>
</dbReference>
<accession>A0A1W1VFB1</accession>
<dbReference type="GO" id="GO:0019239">
    <property type="term" value="F:deaminase activity"/>
    <property type="evidence" value="ECO:0007669"/>
    <property type="project" value="UniProtKB-ARBA"/>
</dbReference>
<dbReference type="EMBL" id="LT838272">
    <property type="protein sequence ID" value="SMB92042.1"/>
    <property type="molecule type" value="Genomic_DNA"/>
</dbReference>
<protein>
    <submittedName>
        <fullName evidence="4">Cytosine deaminase</fullName>
    </submittedName>
</protein>
<sequence length="408" mass="44671">MDILIKQARLMEGELKDIAIKDGQIQDIGENLSYPAQQVIEAQGRLTIPSFVDVHTHLEKAMVGVESGVNSLEDAILAFGSRYSSLTKEDIQTRARQVLELAIENGTGTIRSHVTVVPEIGLIALEALLELKEKAKRVIDLQLVAMPAGVKYELDRKTLDLLEEAARLGVEALGGAPHLALNPFEAIDKTLDLAEKYDLAIDFHVDETDEPDVRTLEYLADQVLKRGFKGRVVAGHCCALAAVSDEVANRVIAKVKEAGISVVTLPSCNLYLMGRKDKQPIRRGVTRVRELLKAGVNVAYASDNIRDPFRPFGNADMLEEALITAQVVQMGLPQELETVLRMGTYNAAQAAGLGKLYGLHPGAQADVVILDARDPAEAIITQATKLYVLKRGRVVAKNKKQVEIYLPW</sequence>